<evidence type="ECO:0000256" key="3">
    <source>
        <dbReference type="RuleBase" id="RU368024"/>
    </source>
</evidence>
<feature type="compositionally biased region" description="Low complexity" evidence="4">
    <location>
        <begin position="123"/>
        <end position="138"/>
    </location>
</feature>
<evidence type="ECO:0000313" key="7">
    <source>
        <dbReference type="Proteomes" id="UP000054498"/>
    </source>
</evidence>
<keyword evidence="3 6" id="KW-0378">Hydrolase</keyword>
<dbReference type="InterPro" id="IPR001375">
    <property type="entry name" value="Peptidase_S9_cat"/>
</dbReference>
<comment type="similarity">
    <text evidence="1 3">Belongs to the peptidase S9A family.</text>
</comment>
<evidence type="ECO:0000256" key="1">
    <source>
        <dbReference type="ARBA" id="ARBA00005228"/>
    </source>
</evidence>
<feature type="domain" description="Peptidase S9 prolyl oligopeptidase catalytic" evidence="5">
    <location>
        <begin position="1"/>
        <end position="113"/>
    </location>
</feature>
<sequence length="138" mass="15469">MLDETIPLTTIEWEEWGNPKEREYYDYMKSYSPVDNVTQQRYPNILVTAGLHDPRVGYWEPAKWVAKLRSTKTDNNLLLLKTELGAGHFSVTGRFERLKEVALEYAFLLKTAGQLSTQPLKGSGPAQPPTAAASPSVA</sequence>
<dbReference type="PRINTS" id="PR00862">
    <property type="entry name" value="PROLIGOPTASE"/>
</dbReference>
<dbReference type="Pfam" id="PF00326">
    <property type="entry name" value="Peptidase_S9"/>
    <property type="match status" value="1"/>
</dbReference>
<dbReference type="GeneID" id="25741537"/>
<keyword evidence="3" id="KW-0645">Protease</keyword>
<evidence type="ECO:0000256" key="4">
    <source>
        <dbReference type="SAM" id="MobiDB-lite"/>
    </source>
</evidence>
<keyword evidence="3" id="KW-0720">Serine protease</keyword>
<accession>A0A0D2KV95</accession>
<reference evidence="6 7" key="1">
    <citation type="journal article" date="2013" name="BMC Genomics">
        <title>Reconstruction of the lipid metabolism for the microalga Monoraphidium neglectum from its genome sequence reveals characteristics suitable for biofuel production.</title>
        <authorList>
            <person name="Bogen C."/>
            <person name="Al-Dilaimi A."/>
            <person name="Albersmeier A."/>
            <person name="Wichmann J."/>
            <person name="Grundmann M."/>
            <person name="Rupp O."/>
            <person name="Lauersen K.J."/>
            <person name="Blifernez-Klassen O."/>
            <person name="Kalinowski J."/>
            <person name="Goesmann A."/>
            <person name="Mussgnug J.H."/>
            <person name="Kruse O."/>
        </authorList>
    </citation>
    <scope>NUCLEOTIDE SEQUENCE [LARGE SCALE GENOMIC DNA]</scope>
    <source>
        <strain evidence="6 7">SAG 48.87</strain>
    </source>
</reference>
<dbReference type="Proteomes" id="UP000054498">
    <property type="component" value="Unassembled WGS sequence"/>
</dbReference>
<dbReference type="GO" id="GO:0006508">
    <property type="term" value="P:proteolysis"/>
    <property type="evidence" value="ECO:0007669"/>
    <property type="project" value="UniProtKB-KW"/>
</dbReference>
<dbReference type="PANTHER" id="PTHR11757:SF19">
    <property type="entry name" value="PROLYL ENDOPEPTIDASE-LIKE"/>
    <property type="match status" value="1"/>
</dbReference>
<dbReference type="OrthoDB" id="248387at2759"/>
<dbReference type="Gene3D" id="3.40.50.1820">
    <property type="entry name" value="alpha/beta hydrolase"/>
    <property type="match status" value="1"/>
</dbReference>
<dbReference type="SUPFAM" id="SSF53474">
    <property type="entry name" value="alpha/beta-Hydrolases"/>
    <property type="match status" value="1"/>
</dbReference>
<dbReference type="RefSeq" id="XP_013898323.1">
    <property type="nucleotide sequence ID" value="XM_014042869.1"/>
</dbReference>
<dbReference type="KEGG" id="mng:MNEG_8662"/>
<dbReference type="GO" id="GO:0004252">
    <property type="term" value="F:serine-type endopeptidase activity"/>
    <property type="evidence" value="ECO:0007669"/>
    <property type="project" value="UniProtKB-UniRule"/>
</dbReference>
<evidence type="ECO:0000256" key="2">
    <source>
        <dbReference type="ARBA" id="ARBA00045448"/>
    </source>
</evidence>
<dbReference type="PANTHER" id="PTHR11757">
    <property type="entry name" value="PROTEASE FAMILY S9A OLIGOPEPTIDASE"/>
    <property type="match status" value="1"/>
</dbReference>
<protein>
    <recommendedName>
        <fullName evidence="3">Prolyl endopeptidase</fullName>
        <ecNumber evidence="3">3.4.21.-</ecNumber>
    </recommendedName>
</protein>
<dbReference type="InterPro" id="IPR029058">
    <property type="entry name" value="AB_hydrolase_fold"/>
</dbReference>
<proteinExistence type="inferred from homology"/>
<dbReference type="EMBL" id="KK101887">
    <property type="protein sequence ID" value="KIY99303.1"/>
    <property type="molecule type" value="Genomic_DNA"/>
</dbReference>
<evidence type="ECO:0000259" key="5">
    <source>
        <dbReference type="Pfam" id="PF00326"/>
    </source>
</evidence>
<dbReference type="AlphaFoldDB" id="A0A0D2KV95"/>
<evidence type="ECO:0000313" key="6">
    <source>
        <dbReference type="EMBL" id="KIY99303.1"/>
    </source>
</evidence>
<comment type="function">
    <text evidence="2">Serine peptidase whose precise substrate specificity remains unclear. Does not cleave peptides after a arginine or lysine residue. Regulates trans-Golgi network morphology and sorting by regulating the membrane binding of the AP-1 complex. May play a role in the regulation of synaptic vesicle exocytosis.</text>
</comment>
<organism evidence="6 7">
    <name type="scientific">Monoraphidium neglectum</name>
    <dbReference type="NCBI Taxonomy" id="145388"/>
    <lineage>
        <taxon>Eukaryota</taxon>
        <taxon>Viridiplantae</taxon>
        <taxon>Chlorophyta</taxon>
        <taxon>core chlorophytes</taxon>
        <taxon>Chlorophyceae</taxon>
        <taxon>CS clade</taxon>
        <taxon>Sphaeropleales</taxon>
        <taxon>Selenastraceae</taxon>
        <taxon>Monoraphidium</taxon>
    </lineage>
</organism>
<name>A0A0D2KV95_9CHLO</name>
<feature type="region of interest" description="Disordered" evidence="4">
    <location>
        <begin position="118"/>
        <end position="138"/>
    </location>
</feature>
<dbReference type="STRING" id="145388.A0A0D2KV95"/>
<dbReference type="InterPro" id="IPR002470">
    <property type="entry name" value="Peptidase_S9A"/>
</dbReference>
<gene>
    <name evidence="6" type="ORF">MNEG_8662</name>
</gene>
<dbReference type="EC" id="3.4.21.-" evidence="3"/>
<dbReference type="InterPro" id="IPR051543">
    <property type="entry name" value="Serine_Peptidase_S9A"/>
</dbReference>
<keyword evidence="7" id="KW-1185">Reference proteome</keyword>